<organism evidence="3 4">
    <name type="scientific">Linnemannia gamsii</name>
    <dbReference type="NCBI Taxonomy" id="64522"/>
    <lineage>
        <taxon>Eukaryota</taxon>
        <taxon>Fungi</taxon>
        <taxon>Fungi incertae sedis</taxon>
        <taxon>Mucoromycota</taxon>
        <taxon>Mortierellomycotina</taxon>
        <taxon>Mortierellomycetes</taxon>
        <taxon>Mortierellales</taxon>
        <taxon>Mortierellaceae</taxon>
        <taxon>Linnemannia</taxon>
    </lineage>
</organism>
<comment type="caution">
    <text evidence="3">The sequence shown here is derived from an EMBL/GenBank/DDBJ whole genome shotgun (WGS) entry which is preliminary data.</text>
</comment>
<evidence type="ECO:0000256" key="2">
    <source>
        <dbReference type="SAM" id="SignalP"/>
    </source>
</evidence>
<feature type="signal peptide" evidence="2">
    <location>
        <begin position="1"/>
        <end position="27"/>
    </location>
</feature>
<feature type="non-terminal residue" evidence="3">
    <location>
        <position position="1"/>
    </location>
</feature>
<gene>
    <name evidence="3" type="ORF">BGZ96_004822</name>
</gene>
<reference evidence="3 4" key="1">
    <citation type="journal article" date="2020" name="Fungal Divers.">
        <title>Resolving the Mortierellaceae phylogeny through synthesis of multi-gene phylogenetics and phylogenomics.</title>
        <authorList>
            <person name="Vandepol N."/>
            <person name="Liber J."/>
            <person name="Desiro A."/>
            <person name="Na H."/>
            <person name="Kennedy M."/>
            <person name="Barry K."/>
            <person name="Grigoriev I.V."/>
            <person name="Miller A.N."/>
            <person name="O'Donnell K."/>
            <person name="Stajich J.E."/>
            <person name="Bonito G."/>
        </authorList>
    </citation>
    <scope>NUCLEOTIDE SEQUENCE [LARGE SCALE GENOMIC DNA]</scope>
    <source>
        <strain evidence="3 4">AD045</strain>
    </source>
</reference>
<feature type="compositionally biased region" description="Polar residues" evidence="1">
    <location>
        <begin position="75"/>
        <end position="85"/>
    </location>
</feature>
<evidence type="ECO:0000256" key="1">
    <source>
        <dbReference type="SAM" id="MobiDB-lite"/>
    </source>
</evidence>
<proteinExistence type="predicted"/>
<dbReference type="EMBL" id="JAAAIM010002235">
    <property type="protein sequence ID" value="KAG0273497.1"/>
    <property type="molecule type" value="Genomic_DNA"/>
</dbReference>
<dbReference type="Proteomes" id="UP001194696">
    <property type="component" value="Unassembled WGS sequence"/>
</dbReference>
<name>A0ABQ7JHS2_9FUNG</name>
<sequence>PTMVTRSARSTVLLLVALIIASSMTHAAPVPQPDNPNADLQGTAQGATGGMKPALGNTVEGATGGMKPDLGNTVKGVTNTLDNTV</sequence>
<feature type="chain" id="PRO_5045355944" evidence="2">
    <location>
        <begin position="28"/>
        <end position="85"/>
    </location>
</feature>
<feature type="region of interest" description="Disordered" evidence="1">
    <location>
        <begin position="27"/>
        <end position="85"/>
    </location>
</feature>
<keyword evidence="4" id="KW-1185">Reference proteome</keyword>
<keyword evidence="2" id="KW-0732">Signal</keyword>
<protein>
    <submittedName>
        <fullName evidence="3">Uncharacterized protein</fullName>
    </submittedName>
</protein>
<evidence type="ECO:0000313" key="3">
    <source>
        <dbReference type="EMBL" id="KAG0273497.1"/>
    </source>
</evidence>
<evidence type="ECO:0000313" key="4">
    <source>
        <dbReference type="Proteomes" id="UP001194696"/>
    </source>
</evidence>
<accession>A0ABQ7JHS2</accession>